<dbReference type="AlphaFoldDB" id="A0AAV4VN77"/>
<comment type="caution">
    <text evidence="3">The sequence shown here is derived from an EMBL/GenBank/DDBJ whole genome shotgun (WGS) entry which is preliminary data.</text>
</comment>
<sequence length="277" mass="31834">MNRCYIMERCMVRKEEIACLRNMIVALQKRIEEVEGGEGHPPSNMSESQRSLCPCEKKPVAIRAPPQKQTSADRMMAGCMNLKAKIEYWQNRNKELIQLATTERSEVATLVEKSKETVKIRMEYPIVENELRTRQSEKLDMRCRLEALRSRNGHLAEELELLRDDADKIRAKLADDDMLLEALTSQHGSFQDLIDRQKVAGDCDNRKFRSDLRGVHVKYTTGVVMLKQLEDLTVEKDGLLERLQDSMALASYVKDEPDEQKSMTSETPTLPESDKTE</sequence>
<evidence type="ECO:0000256" key="2">
    <source>
        <dbReference type="SAM" id="MobiDB-lite"/>
    </source>
</evidence>
<evidence type="ECO:0000313" key="4">
    <source>
        <dbReference type="Proteomes" id="UP001054837"/>
    </source>
</evidence>
<feature type="coiled-coil region" evidence="1">
    <location>
        <begin position="145"/>
        <end position="172"/>
    </location>
</feature>
<dbReference type="Proteomes" id="UP001054837">
    <property type="component" value="Unassembled WGS sequence"/>
</dbReference>
<evidence type="ECO:0000313" key="3">
    <source>
        <dbReference type="EMBL" id="GIY71059.1"/>
    </source>
</evidence>
<reference evidence="3 4" key="1">
    <citation type="submission" date="2021-06" db="EMBL/GenBank/DDBJ databases">
        <title>Caerostris darwini draft genome.</title>
        <authorList>
            <person name="Kono N."/>
            <person name="Arakawa K."/>
        </authorList>
    </citation>
    <scope>NUCLEOTIDE SEQUENCE [LARGE SCALE GENOMIC DNA]</scope>
</reference>
<keyword evidence="4" id="KW-1185">Reference proteome</keyword>
<gene>
    <name evidence="3" type="primary">AVEN_34698_1</name>
    <name evidence="3" type="ORF">CDAR_248201</name>
</gene>
<accession>A0AAV4VN77</accession>
<organism evidence="3 4">
    <name type="scientific">Caerostris darwini</name>
    <dbReference type="NCBI Taxonomy" id="1538125"/>
    <lineage>
        <taxon>Eukaryota</taxon>
        <taxon>Metazoa</taxon>
        <taxon>Ecdysozoa</taxon>
        <taxon>Arthropoda</taxon>
        <taxon>Chelicerata</taxon>
        <taxon>Arachnida</taxon>
        <taxon>Araneae</taxon>
        <taxon>Araneomorphae</taxon>
        <taxon>Entelegynae</taxon>
        <taxon>Araneoidea</taxon>
        <taxon>Araneidae</taxon>
        <taxon>Caerostris</taxon>
    </lineage>
</organism>
<keyword evidence="1" id="KW-0175">Coiled coil</keyword>
<protein>
    <submittedName>
        <fullName evidence="3">Uncharacterized protein</fullName>
    </submittedName>
</protein>
<feature type="region of interest" description="Disordered" evidence="2">
    <location>
        <begin position="251"/>
        <end position="277"/>
    </location>
</feature>
<proteinExistence type="predicted"/>
<name>A0AAV4VN77_9ARAC</name>
<dbReference type="EMBL" id="BPLQ01013284">
    <property type="protein sequence ID" value="GIY71059.1"/>
    <property type="molecule type" value="Genomic_DNA"/>
</dbReference>
<evidence type="ECO:0000256" key="1">
    <source>
        <dbReference type="SAM" id="Coils"/>
    </source>
</evidence>